<evidence type="ECO:0000256" key="2">
    <source>
        <dbReference type="ARBA" id="ARBA00013308"/>
    </source>
</evidence>
<dbReference type="Gene3D" id="2.40.50.140">
    <property type="entry name" value="Nucleic acid-binding proteins"/>
    <property type="match status" value="1"/>
</dbReference>
<evidence type="ECO:0000259" key="4">
    <source>
        <dbReference type="PROSITE" id="PS50160"/>
    </source>
</evidence>
<dbReference type="GO" id="GO:0005524">
    <property type="term" value="F:ATP binding"/>
    <property type="evidence" value="ECO:0007669"/>
    <property type="project" value="InterPro"/>
</dbReference>
<dbReference type="InterPro" id="IPR012310">
    <property type="entry name" value="DNA_ligase_ATP-dep_cent"/>
</dbReference>
<dbReference type="GO" id="GO:0006310">
    <property type="term" value="P:DNA recombination"/>
    <property type="evidence" value="ECO:0007669"/>
    <property type="project" value="InterPro"/>
</dbReference>
<sequence length="361" mass="41621">MLPVLYPMKASDDEKRTELAWNNERYICEEKYDGVRFLIRKEFDGNVRITSRVKSKKTGLPTEKQENFPHLVEWAKQLPNGTVIDGEVIVGGNSTSSEVTKITGALPQKAISRQKKNGWVNYVAYDILYYDGENVMDKPWSERRALLESVVVKLWSHKHVHVSKFVHCHKNNNKSREFYNKIVADGGEGVILKDTQATYKPDKRPLGTWLKVKKYSTYDVVVMGFTDAEVEYTGKNIGNWKYWQDEYGRKWRFSGLERAKKFSNDNGIVIKPITKYHHNGWIGSIIFGQYNNKGELIEVGQTSGMDEETRAWFTENKTTSIGLVIEVGAMERIPETNALRHPVYLRIRDDKQPEECIIGEC</sequence>
<dbReference type="PANTHER" id="PTHR45674">
    <property type="entry name" value="DNA LIGASE 1/3 FAMILY MEMBER"/>
    <property type="match status" value="1"/>
</dbReference>
<dbReference type="InterPro" id="IPR012340">
    <property type="entry name" value="NA-bd_OB-fold"/>
</dbReference>
<organism evidence="5">
    <name type="scientific">Alicyclobacillus phage KKP_3916</name>
    <dbReference type="NCBI Taxonomy" id="3040651"/>
    <lineage>
        <taxon>Viruses</taxon>
        <taxon>Duplodnaviria</taxon>
        <taxon>Heunggongvirae</taxon>
        <taxon>Uroviricota</taxon>
        <taxon>Caudoviricetes</taxon>
    </lineage>
</organism>
<name>A0AAT9V7U2_9CAUD</name>
<evidence type="ECO:0000256" key="1">
    <source>
        <dbReference type="ARBA" id="ARBA00007572"/>
    </source>
</evidence>
<dbReference type="GO" id="GO:0003910">
    <property type="term" value="F:DNA ligase (ATP) activity"/>
    <property type="evidence" value="ECO:0007669"/>
    <property type="project" value="InterPro"/>
</dbReference>
<dbReference type="EMBL" id="OQ846916">
    <property type="protein sequence ID" value="WJJ55353.1"/>
    <property type="molecule type" value="Genomic_DNA"/>
</dbReference>
<dbReference type="InterPro" id="IPR050191">
    <property type="entry name" value="ATP-dep_DNA_ligase"/>
</dbReference>
<reference evidence="5" key="1">
    <citation type="submission" date="2023-04" db="EMBL/GenBank/DDBJ databases">
        <title>Characterization and genome study of newly isolated Alicyclobacillus-specific phaga.</title>
        <authorList>
            <person name="Shymialevich D."/>
            <person name="Wojcicki M."/>
            <person name="Srednicka P."/>
            <person name="Swider O."/>
        </authorList>
    </citation>
    <scope>NUCLEOTIDE SEQUENCE</scope>
</reference>
<feature type="domain" description="ATP-dependent DNA ligase family profile" evidence="4">
    <location>
        <begin position="113"/>
        <end position="250"/>
    </location>
</feature>
<dbReference type="SUPFAM" id="SSF50249">
    <property type="entry name" value="Nucleic acid-binding proteins"/>
    <property type="match status" value="1"/>
</dbReference>
<gene>
    <name evidence="5" type="ORF">QB910_000109</name>
</gene>
<dbReference type="GO" id="GO:0006281">
    <property type="term" value="P:DNA repair"/>
    <property type="evidence" value="ECO:0007669"/>
    <property type="project" value="InterPro"/>
</dbReference>
<dbReference type="PANTHER" id="PTHR45674:SF4">
    <property type="entry name" value="DNA LIGASE 1"/>
    <property type="match status" value="1"/>
</dbReference>
<comment type="similarity">
    <text evidence="1">Belongs to the ATP-dependent DNA ligase family.</text>
</comment>
<dbReference type="Gene3D" id="3.30.470.30">
    <property type="entry name" value="DNA ligase/mRNA capping enzyme"/>
    <property type="match status" value="1"/>
</dbReference>
<keyword evidence="3" id="KW-0436">Ligase</keyword>
<dbReference type="SUPFAM" id="SSF56091">
    <property type="entry name" value="DNA ligase/mRNA capping enzyme, catalytic domain"/>
    <property type="match status" value="1"/>
</dbReference>
<evidence type="ECO:0000313" key="5">
    <source>
        <dbReference type="EMBL" id="WJJ55353.1"/>
    </source>
</evidence>
<dbReference type="Pfam" id="PF01068">
    <property type="entry name" value="DNA_ligase_A_M"/>
    <property type="match status" value="1"/>
</dbReference>
<protein>
    <recommendedName>
        <fullName evidence="2">DNA ligase</fullName>
    </recommendedName>
</protein>
<accession>A0AAT9V7U2</accession>
<dbReference type="PROSITE" id="PS50160">
    <property type="entry name" value="DNA_LIGASE_A3"/>
    <property type="match status" value="1"/>
</dbReference>
<evidence type="ECO:0000256" key="3">
    <source>
        <dbReference type="ARBA" id="ARBA00022598"/>
    </source>
</evidence>
<proteinExistence type="inferred from homology"/>